<gene>
    <name evidence="2" type="ORF">MSPICULIGERA_LOCUS24218</name>
</gene>
<keyword evidence="1" id="KW-0812">Transmembrane</keyword>
<evidence type="ECO:0000313" key="2">
    <source>
        <dbReference type="EMBL" id="CAJ0586211.1"/>
    </source>
</evidence>
<comment type="caution">
    <text evidence="2">The sequence shown here is derived from an EMBL/GenBank/DDBJ whole genome shotgun (WGS) entry which is preliminary data.</text>
</comment>
<reference evidence="2" key="1">
    <citation type="submission" date="2023-06" db="EMBL/GenBank/DDBJ databases">
        <authorList>
            <person name="Delattre M."/>
        </authorList>
    </citation>
    <scope>NUCLEOTIDE SEQUENCE</scope>
    <source>
        <strain evidence="2">AF72</strain>
    </source>
</reference>
<evidence type="ECO:0000313" key="3">
    <source>
        <dbReference type="Proteomes" id="UP001177023"/>
    </source>
</evidence>
<feature type="transmembrane region" description="Helical" evidence="1">
    <location>
        <begin position="20"/>
        <end position="41"/>
    </location>
</feature>
<sequence length="132" mass="14819">MIRVIVHVIAGVRIEAGKALFIMDLIADTAIVVSTQAMFIMAIERSWSMWTAVTYEDSRSAAFSLCLYLGLVAYAITLVVLWYLEVIDATLVFLISYIIMFLACILFAVLPSICRRAHKTVTQARRVTLAQR</sequence>
<proteinExistence type="predicted"/>
<feature type="non-terminal residue" evidence="2">
    <location>
        <position position="132"/>
    </location>
</feature>
<keyword evidence="1" id="KW-1133">Transmembrane helix</keyword>
<dbReference type="EMBL" id="CATQJA010002707">
    <property type="protein sequence ID" value="CAJ0586211.1"/>
    <property type="molecule type" value="Genomic_DNA"/>
</dbReference>
<keyword evidence="1" id="KW-0472">Membrane</keyword>
<feature type="transmembrane region" description="Helical" evidence="1">
    <location>
        <begin position="90"/>
        <end position="110"/>
    </location>
</feature>
<evidence type="ECO:0000256" key="1">
    <source>
        <dbReference type="SAM" id="Phobius"/>
    </source>
</evidence>
<dbReference type="Proteomes" id="UP001177023">
    <property type="component" value="Unassembled WGS sequence"/>
</dbReference>
<organism evidence="2 3">
    <name type="scientific">Mesorhabditis spiculigera</name>
    <dbReference type="NCBI Taxonomy" id="96644"/>
    <lineage>
        <taxon>Eukaryota</taxon>
        <taxon>Metazoa</taxon>
        <taxon>Ecdysozoa</taxon>
        <taxon>Nematoda</taxon>
        <taxon>Chromadorea</taxon>
        <taxon>Rhabditida</taxon>
        <taxon>Rhabditina</taxon>
        <taxon>Rhabditomorpha</taxon>
        <taxon>Rhabditoidea</taxon>
        <taxon>Rhabditidae</taxon>
        <taxon>Mesorhabditinae</taxon>
        <taxon>Mesorhabditis</taxon>
    </lineage>
</organism>
<accession>A0AA36DGP0</accession>
<feature type="transmembrane region" description="Helical" evidence="1">
    <location>
        <begin position="62"/>
        <end position="84"/>
    </location>
</feature>
<dbReference type="AlphaFoldDB" id="A0AA36DGP0"/>
<keyword evidence="3" id="KW-1185">Reference proteome</keyword>
<name>A0AA36DGP0_9BILA</name>
<protein>
    <submittedName>
        <fullName evidence="2">Uncharacterized protein</fullName>
    </submittedName>
</protein>